<dbReference type="CDD" id="cd03062">
    <property type="entry name" value="TRX_Fd_Sucrase"/>
    <property type="match status" value="1"/>
</dbReference>
<dbReference type="PANTHER" id="PTHR31902:SF14">
    <property type="entry name" value="ACTIN PATCHES DISTAL PROTEIN 1"/>
    <property type="match status" value="1"/>
</dbReference>
<dbReference type="SUPFAM" id="SSF52833">
    <property type="entry name" value="Thioredoxin-like"/>
    <property type="match status" value="1"/>
</dbReference>
<protein>
    <submittedName>
        <fullName evidence="1">Uncharacterized protein</fullName>
    </submittedName>
</protein>
<dbReference type="InterPro" id="IPR036249">
    <property type="entry name" value="Thioredoxin-like_sf"/>
</dbReference>
<dbReference type="InterPro" id="IPR009737">
    <property type="entry name" value="Aim32/Apd1-like"/>
</dbReference>
<dbReference type="Pfam" id="PF06999">
    <property type="entry name" value="Suc_Fer-like"/>
    <property type="match status" value="1"/>
</dbReference>
<organism evidence="1 2">
    <name type="scientific">Basidiobolus ranarum</name>
    <dbReference type="NCBI Taxonomy" id="34480"/>
    <lineage>
        <taxon>Eukaryota</taxon>
        <taxon>Fungi</taxon>
        <taxon>Fungi incertae sedis</taxon>
        <taxon>Zoopagomycota</taxon>
        <taxon>Entomophthoromycotina</taxon>
        <taxon>Basidiobolomycetes</taxon>
        <taxon>Basidiobolales</taxon>
        <taxon>Basidiobolaceae</taxon>
        <taxon>Basidiobolus</taxon>
    </lineage>
</organism>
<reference evidence="1 2" key="1">
    <citation type="submission" date="2023-04" db="EMBL/GenBank/DDBJ databases">
        <title>Genome of Basidiobolus ranarum AG-B5.</title>
        <authorList>
            <person name="Stajich J.E."/>
            <person name="Carter-House D."/>
            <person name="Gryganskyi A."/>
        </authorList>
    </citation>
    <scope>NUCLEOTIDE SEQUENCE [LARGE SCALE GENOMIC DNA]</scope>
    <source>
        <strain evidence="1 2">AG-B5</strain>
    </source>
</reference>
<comment type="caution">
    <text evidence="1">The sequence shown here is derived from an EMBL/GenBank/DDBJ whole genome shotgun (WGS) entry which is preliminary data.</text>
</comment>
<name>A0ABR2VQ87_9FUNG</name>
<gene>
    <name evidence="1" type="ORF">K7432_013985</name>
</gene>
<sequence>MSWFLNKIKRTLTGDGSSEPNTFSLPEDYDYVNESECMGCEDPCDDHKQYPSYLKIDREESMEGTVKPYFKQLLISTGKHDWAERIEEVQGSLPAALSEKIANRKGPRIIVTNTSRKIPEGIKEGDHEVIILPDNKLVRNVNISNLDCFLDTYVYSNDQHLEEFEVEQLPKELGFILICSHKRRDKRCGVTAPILEEEFLRVLKEKEMQNKVEVLMVSHIGGHKFAGNVIVYPVGVWYGRVKSCHAKAIVEKTLLDEHIIQELYRGRLDW</sequence>
<keyword evidence="2" id="KW-1185">Reference proteome</keyword>
<proteinExistence type="predicted"/>
<dbReference type="Gene3D" id="3.40.30.10">
    <property type="entry name" value="Glutaredoxin"/>
    <property type="match status" value="1"/>
</dbReference>
<dbReference type="EMBL" id="JASJQH010008353">
    <property type="protein sequence ID" value="KAK9693322.1"/>
    <property type="molecule type" value="Genomic_DNA"/>
</dbReference>
<dbReference type="Proteomes" id="UP001479436">
    <property type="component" value="Unassembled WGS sequence"/>
</dbReference>
<accession>A0ABR2VQ87</accession>
<evidence type="ECO:0000313" key="2">
    <source>
        <dbReference type="Proteomes" id="UP001479436"/>
    </source>
</evidence>
<dbReference type="PANTHER" id="PTHR31902">
    <property type="entry name" value="ACTIN PATCHES DISTAL PROTEIN 1"/>
    <property type="match status" value="1"/>
</dbReference>
<evidence type="ECO:0000313" key="1">
    <source>
        <dbReference type="EMBL" id="KAK9693322.1"/>
    </source>
</evidence>